<reference evidence="2 3" key="1">
    <citation type="submission" date="2018-06" db="EMBL/GenBank/DDBJ databases">
        <title>Pseudomonas diversity within urban Lake Michigan freshwaters.</title>
        <authorList>
            <person name="Batrich M."/>
            <person name="Hatzopoulos T."/>
            <person name="Putonti C."/>
        </authorList>
    </citation>
    <scope>NUCLEOTIDE SEQUENCE [LARGE SCALE GENOMIC DNA]</scope>
    <source>
        <strain evidence="2 3">MB-090714</strain>
    </source>
</reference>
<keyword evidence="1" id="KW-0812">Transmembrane</keyword>
<evidence type="ECO:0008006" key="4">
    <source>
        <dbReference type="Google" id="ProtNLM"/>
    </source>
</evidence>
<keyword evidence="1" id="KW-1133">Transmembrane helix</keyword>
<sequence>MPIWLWAVQLVFMMVQPLINFIFRLIGIGFVSYVGYNVLLEQVTSYVVSRMGSSTLVIQQILGLAKIDVAINIFLAAVTTRLVIAGLNKAQDRRRAQVWRKPGGTSIEA</sequence>
<dbReference type="RefSeq" id="WP_110681687.1">
    <property type="nucleotide sequence ID" value="NZ_QJRX01000003.1"/>
</dbReference>
<protein>
    <recommendedName>
        <fullName evidence="4">DUF2523 domain-containing protein</fullName>
    </recommendedName>
</protein>
<dbReference type="InterPro" id="IPR019670">
    <property type="entry name" value="DUF2523"/>
</dbReference>
<keyword evidence="1" id="KW-0472">Membrane</keyword>
<evidence type="ECO:0000313" key="3">
    <source>
        <dbReference type="Proteomes" id="UP000248146"/>
    </source>
</evidence>
<dbReference type="OrthoDB" id="6901798at2"/>
<proteinExistence type="predicted"/>
<name>A0A2V4L3E3_AQUAC</name>
<dbReference type="AlphaFoldDB" id="A0A2V4L3E3"/>
<evidence type="ECO:0000313" key="2">
    <source>
        <dbReference type="EMBL" id="PYC27389.1"/>
    </source>
</evidence>
<feature type="transmembrane region" description="Helical" evidence="1">
    <location>
        <begin position="21"/>
        <end position="40"/>
    </location>
</feature>
<gene>
    <name evidence="2" type="ORF">DMO17_06515</name>
</gene>
<accession>A0A2V4L3E3</accession>
<dbReference type="EMBL" id="QJRX01000003">
    <property type="protein sequence ID" value="PYC27389.1"/>
    <property type="molecule type" value="Genomic_DNA"/>
</dbReference>
<feature type="transmembrane region" description="Helical" evidence="1">
    <location>
        <begin position="60"/>
        <end position="84"/>
    </location>
</feature>
<dbReference type="Pfam" id="PF10734">
    <property type="entry name" value="DUF2523"/>
    <property type="match status" value="1"/>
</dbReference>
<dbReference type="Proteomes" id="UP000248146">
    <property type="component" value="Unassembled WGS sequence"/>
</dbReference>
<comment type="caution">
    <text evidence="2">The sequence shown here is derived from an EMBL/GenBank/DDBJ whole genome shotgun (WGS) entry which is preliminary data.</text>
</comment>
<evidence type="ECO:0000256" key="1">
    <source>
        <dbReference type="SAM" id="Phobius"/>
    </source>
</evidence>
<organism evidence="2 3">
    <name type="scientific">Aquipseudomonas alcaligenes</name>
    <name type="common">Pseudomonas alcaligenes</name>
    <dbReference type="NCBI Taxonomy" id="43263"/>
    <lineage>
        <taxon>Bacteria</taxon>
        <taxon>Pseudomonadati</taxon>
        <taxon>Pseudomonadota</taxon>
        <taxon>Gammaproteobacteria</taxon>
        <taxon>Pseudomonadales</taxon>
        <taxon>Pseudomonadaceae</taxon>
        <taxon>Aquipseudomonas</taxon>
    </lineage>
</organism>